<organism evidence="2 3">
    <name type="scientific">Trichonephila clavata</name>
    <name type="common">Joro spider</name>
    <name type="synonym">Nephila clavata</name>
    <dbReference type="NCBI Taxonomy" id="2740835"/>
    <lineage>
        <taxon>Eukaryota</taxon>
        <taxon>Metazoa</taxon>
        <taxon>Ecdysozoa</taxon>
        <taxon>Arthropoda</taxon>
        <taxon>Chelicerata</taxon>
        <taxon>Arachnida</taxon>
        <taxon>Araneae</taxon>
        <taxon>Araneomorphae</taxon>
        <taxon>Entelegynae</taxon>
        <taxon>Araneoidea</taxon>
        <taxon>Nephilidae</taxon>
        <taxon>Trichonephila</taxon>
    </lineage>
</organism>
<evidence type="ECO:0000256" key="1">
    <source>
        <dbReference type="SAM" id="MobiDB-lite"/>
    </source>
</evidence>
<gene>
    <name evidence="2" type="ORF">TNCT_713891</name>
</gene>
<dbReference type="Proteomes" id="UP000887116">
    <property type="component" value="Unassembled WGS sequence"/>
</dbReference>
<reference evidence="2" key="1">
    <citation type="submission" date="2020-07" db="EMBL/GenBank/DDBJ databases">
        <title>Multicomponent nature underlies the extraordinary mechanical properties of spider dragline silk.</title>
        <authorList>
            <person name="Kono N."/>
            <person name="Nakamura H."/>
            <person name="Mori M."/>
            <person name="Yoshida Y."/>
            <person name="Ohtoshi R."/>
            <person name="Malay A.D."/>
            <person name="Moran D.A.P."/>
            <person name="Tomita M."/>
            <person name="Numata K."/>
            <person name="Arakawa K."/>
        </authorList>
    </citation>
    <scope>NUCLEOTIDE SEQUENCE</scope>
</reference>
<proteinExistence type="predicted"/>
<dbReference type="OrthoDB" id="10430887at2759"/>
<sequence>MNIKVKQQIEETFSQLLHPSQAKQMVNSEYKRNFTWHDGYQATKVDVVRNAPSVRGDEESSNDSSLSQEKLSPSVGTYSKEMGHLKLAKSLEKDYLKYEFGVIHLFFSMPFALL</sequence>
<protein>
    <submittedName>
        <fullName evidence="2">Uncharacterized protein</fullName>
    </submittedName>
</protein>
<name>A0A8X6M4Q5_TRICU</name>
<evidence type="ECO:0000313" key="3">
    <source>
        <dbReference type="Proteomes" id="UP000887116"/>
    </source>
</evidence>
<dbReference type="EMBL" id="BMAO01029476">
    <property type="protein sequence ID" value="GFR31962.1"/>
    <property type="molecule type" value="Genomic_DNA"/>
</dbReference>
<feature type="region of interest" description="Disordered" evidence="1">
    <location>
        <begin position="53"/>
        <end position="76"/>
    </location>
</feature>
<feature type="compositionally biased region" description="Polar residues" evidence="1">
    <location>
        <begin position="62"/>
        <end position="76"/>
    </location>
</feature>
<keyword evidence="3" id="KW-1185">Reference proteome</keyword>
<accession>A0A8X6M4Q5</accession>
<comment type="caution">
    <text evidence="2">The sequence shown here is derived from an EMBL/GenBank/DDBJ whole genome shotgun (WGS) entry which is preliminary data.</text>
</comment>
<dbReference type="AlphaFoldDB" id="A0A8X6M4Q5"/>
<evidence type="ECO:0000313" key="2">
    <source>
        <dbReference type="EMBL" id="GFR31962.1"/>
    </source>
</evidence>